<feature type="transmembrane region" description="Helical" evidence="13">
    <location>
        <begin position="300"/>
        <end position="322"/>
    </location>
</feature>
<comment type="subcellular location">
    <subcellularLocation>
        <location evidence="2">Membrane</location>
    </subcellularLocation>
</comment>
<keyword evidence="7" id="KW-0547">Nucleotide-binding</keyword>
<dbReference type="GO" id="GO:0016020">
    <property type="term" value="C:membrane"/>
    <property type="evidence" value="ECO:0007669"/>
    <property type="project" value="UniProtKB-SubCell"/>
</dbReference>
<reference evidence="19" key="3">
    <citation type="journal article" date="2019" name="Int. J. Syst. Evol. Microbiol.">
        <title>The Global Catalogue of Microorganisms (GCM) 10K type strain sequencing project: providing services to taxonomists for standard genome sequencing and annotation.</title>
        <authorList>
            <consortium name="The Broad Institute Genomics Platform"/>
            <consortium name="The Broad Institute Genome Sequencing Center for Infectious Disease"/>
            <person name="Wu L."/>
            <person name="Ma J."/>
        </authorList>
    </citation>
    <scope>NUCLEOTIDE SEQUENCE [LARGE SCALE GENOMIC DNA]</scope>
    <source>
        <strain evidence="19">CCM 7403</strain>
    </source>
</reference>
<dbReference type="GO" id="GO:0004673">
    <property type="term" value="F:protein histidine kinase activity"/>
    <property type="evidence" value="ECO:0007669"/>
    <property type="project" value="UniProtKB-EC"/>
</dbReference>
<evidence type="ECO:0000256" key="4">
    <source>
        <dbReference type="ARBA" id="ARBA00022553"/>
    </source>
</evidence>
<evidence type="ECO:0000256" key="12">
    <source>
        <dbReference type="SAM" id="MobiDB-lite"/>
    </source>
</evidence>
<feature type="compositionally biased region" description="Low complexity" evidence="12">
    <location>
        <begin position="1043"/>
        <end position="1056"/>
    </location>
</feature>
<dbReference type="PROSITE" id="PS50885">
    <property type="entry name" value="HAMP"/>
    <property type="match status" value="1"/>
</dbReference>
<evidence type="ECO:0000256" key="2">
    <source>
        <dbReference type="ARBA" id="ARBA00004370"/>
    </source>
</evidence>
<dbReference type="KEGG" id="ndp:E2C04_08560"/>
<dbReference type="Proteomes" id="UP000630594">
    <property type="component" value="Unassembled WGS sequence"/>
</dbReference>
<evidence type="ECO:0000256" key="11">
    <source>
        <dbReference type="ARBA" id="ARBA00023012"/>
    </source>
</evidence>
<dbReference type="RefSeq" id="WP_135832287.1">
    <property type="nucleotide sequence ID" value="NZ_BMCK01000004.1"/>
</dbReference>
<feature type="compositionally biased region" description="Polar residues" evidence="12">
    <location>
        <begin position="945"/>
        <end position="958"/>
    </location>
</feature>
<dbReference type="PANTHER" id="PTHR44936">
    <property type="entry name" value="SENSOR PROTEIN CREC"/>
    <property type="match status" value="1"/>
</dbReference>
<dbReference type="AlphaFoldDB" id="A0A4P7UCK6"/>
<reference evidence="16" key="2">
    <citation type="journal article" date="2014" name="Int. J. Syst. Evol. Microbiol.">
        <title>Complete genome of a new Firmicutes species belonging to the dominant human colonic microbiota ('Ruminococcus bicirculans') reveals two chromosomes and a selective capacity to utilize plant glucans.</title>
        <authorList>
            <consortium name="NISC Comparative Sequencing Program"/>
            <person name="Wegmann U."/>
            <person name="Louis P."/>
            <person name="Goesmann A."/>
            <person name="Henrissat B."/>
            <person name="Duncan S.H."/>
            <person name="Flint H.J."/>
        </authorList>
    </citation>
    <scope>NUCLEOTIDE SEQUENCE</scope>
    <source>
        <strain evidence="16">CCM 7403</strain>
    </source>
</reference>
<keyword evidence="6 13" id="KW-0812">Transmembrane</keyword>
<dbReference type="PROSITE" id="PS50109">
    <property type="entry name" value="HIS_KIN"/>
    <property type="match status" value="1"/>
</dbReference>
<feature type="compositionally biased region" description="Basic and acidic residues" evidence="12">
    <location>
        <begin position="851"/>
        <end position="863"/>
    </location>
</feature>
<accession>A0A4P7UCK6</accession>
<dbReference type="PANTHER" id="PTHR44936:SF9">
    <property type="entry name" value="SENSOR PROTEIN CREC"/>
    <property type="match status" value="1"/>
</dbReference>
<proteinExistence type="predicted"/>
<dbReference type="InterPro" id="IPR003594">
    <property type="entry name" value="HATPase_dom"/>
</dbReference>
<feature type="region of interest" description="Disordered" evidence="12">
    <location>
        <begin position="666"/>
        <end position="709"/>
    </location>
</feature>
<keyword evidence="4" id="KW-0597">Phosphoprotein</keyword>
<dbReference type="EMBL" id="CP038462">
    <property type="protein sequence ID" value="QCC77241.1"/>
    <property type="molecule type" value="Genomic_DNA"/>
</dbReference>
<evidence type="ECO:0000313" key="17">
    <source>
        <dbReference type="EMBL" id="QCC77241.1"/>
    </source>
</evidence>
<evidence type="ECO:0000313" key="18">
    <source>
        <dbReference type="Proteomes" id="UP000297025"/>
    </source>
</evidence>
<feature type="compositionally biased region" description="Polar residues" evidence="12">
    <location>
        <begin position="1057"/>
        <end position="1067"/>
    </location>
</feature>
<evidence type="ECO:0000256" key="9">
    <source>
        <dbReference type="ARBA" id="ARBA00022840"/>
    </source>
</evidence>
<dbReference type="OrthoDB" id="4652229at2"/>
<dbReference type="SUPFAM" id="SSF55874">
    <property type="entry name" value="ATPase domain of HSP90 chaperone/DNA topoisomerase II/histidine kinase"/>
    <property type="match status" value="1"/>
</dbReference>
<reference evidence="17" key="4">
    <citation type="submission" date="2019-03" db="EMBL/GenBank/DDBJ databases">
        <authorList>
            <person name="Huang Y."/>
        </authorList>
    </citation>
    <scope>NUCLEOTIDE SEQUENCE</scope>
    <source>
        <strain evidence="17">JCM 16608</strain>
    </source>
</reference>
<organism evidence="17 18">
    <name type="scientific">Nocardioides daphniae</name>
    <dbReference type="NCBI Taxonomy" id="402297"/>
    <lineage>
        <taxon>Bacteria</taxon>
        <taxon>Bacillati</taxon>
        <taxon>Actinomycetota</taxon>
        <taxon>Actinomycetes</taxon>
        <taxon>Propionibacteriales</taxon>
        <taxon>Nocardioidaceae</taxon>
        <taxon>Nocardioides</taxon>
    </lineage>
</organism>
<evidence type="ECO:0000256" key="5">
    <source>
        <dbReference type="ARBA" id="ARBA00022679"/>
    </source>
</evidence>
<keyword evidence="10 13" id="KW-1133">Transmembrane helix</keyword>
<evidence type="ECO:0000256" key="13">
    <source>
        <dbReference type="SAM" id="Phobius"/>
    </source>
</evidence>
<evidence type="ECO:0000256" key="10">
    <source>
        <dbReference type="ARBA" id="ARBA00022989"/>
    </source>
</evidence>
<evidence type="ECO:0000259" key="15">
    <source>
        <dbReference type="PROSITE" id="PS50885"/>
    </source>
</evidence>
<dbReference type="SMART" id="SM00387">
    <property type="entry name" value="HATPase_c"/>
    <property type="match status" value="1"/>
</dbReference>
<protein>
    <recommendedName>
        <fullName evidence="3">histidine kinase</fullName>
        <ecNumber evidence="3">2.7.13.3</ecNumber>
    </recommendedName>
</protein>
<dbReference type="EC" id="2.7.13.3" evidence="3"/>
<evidence type="ECO:0000256" key="6">
    <source>
        <dbReference type="ARBA" id="ARBA00022692"/>
    </source>
</evidence>
<keyword evidence="13" id="KW-0472">Membrane</keyword>
<feature type="domain" description="HAMP" evidence="15">
    <location>
        <begin position="323"/>
        <end position="390"/>
    </location>
</feature>
<dbReference type="InterPro" id="IPR036890">
    <property type="entry name" value="HATPase_C_sf"/>
</dbReference>
<dbReference type="InterPro" id="IPR005467">
    <property type="entry name" value="His_kinase_dom"/>
</dbReference>
<dbReference type="Proteomes" id="UP000297025">
    <property type="component" value="Chromosome"/>
</dbReference>
<dbReference type="Pfam" id="PF02518">
    <property type="entry name" value="HATPase_c"/>
    <property type="match status" value="1"/>
</dbReference>
<keyword evidence="9" id="KW-0067">ATP-binding</keyword>
<evidence type="ECO:0000259" key="14">
    <source>
        <dbReference type="PROSITE" id="PS50109"/>
    </source>
</evidence>
<dbReference type="EMBL" id="BMCK01000004">
    <property type="protein sequence ID" value="GGD26305.1"/>
    <property type="molecule type" value="Genomic_DNA"/>
</dbReference>
<keyword evidence="8" id="KW-0418">Kinase</keyword>
<dbReference type="Gene3D" id="6.10.340.10">
    <property type="match status" value="1"/>
</dbReference>
<name>A0A4P7UCK6_9ACTN</name>
<keyword evidence="11" id="KW-0902">Two-component regulatory system</keyword>
<feature type="compositionally biased region" description="Low complexity" evidence="12">
    <location>
        <begin position="867"/>
        <end position="877"/>
    </location>
</feature>
<feature type="domain" description="Histidine kinase" evidence="14">
    <location>
        <begin position="507"/>
        <end position="612"/>
    </location>
</feature>
<feature type="compositionally biased region" description="Low complexity" evidence="12">
    <location>
        <begin position="905"/>
        <end position="918"/>
    </location>
</feature>
<evidence type="ECO:0000256" key="8">
    <source>
        <dbReference type="ARBA" id="ARBA00022777"/>
    </source>
</evidence>
<dbReference type="GO" id="GO:0000160">
    <property type="term" value="P:phosphorelay signal transduction system"/>
    <property type="evidence" value="ECO:0007669"/>
    <property type="project" value="UniProtKB-KW"/>
</dbReference>
<keyword evidence="5" id="KW-0808">Transferase</keyword>
<evidence type="ECO:0000256" key="3">
    <source>
        <dbReference type="ARBA" id="ARBA00012438"/>
    </source>
</evidence>
<evidence type="ECO:0000256" key="7">
    <source>
        <dbReference type="ARBA" id="ARBA00022741"/>
    </source>
</evidence>
<comment type="catalytic activity">
    <reaction evidence="1">
        <text>ATP + protein L-histidine = ADP + protein N-phospho-L-histidine.</text>
        <dbReference type="EC" id="2.7.13.3"/>
    </reaction>
</comment>
<dbReference type="InterPro" id="IPR003660">
    <property type="entry name" value="HAMP_dom"/>
</dbReference>
<reference evidence="17 18" key="1">
    <citation type="journal article" date="2008" name="Int. J. Syst. Evol. Microbiol.">
        <title>Nocardioides daphniae sp. nov., isolated from Daphnia cucullata (Crustacea: Cladocera).</title>
        <authorList>
            <person name="Toth E.M."/>
            <person name="Keki Z."/>
            <person name="Homonnay Z.G."/>
            <person name="Borsodi A.K."/>
            <person name="Marialigeti K."/>
            <person name="Schumann P."/>
        </authorList>
    </citation>
    <scope>NUCLEOTIDE SEQUENCE [LARGE SCALE GENOMIC DNA]</scope>
    <source>
        <strain evidence="17 18">JCM 16608</strain>
    </source>
</reference>
<keyword evidence="19" id="KW-1185">Reference proteome</keyword>
<feature type="region of interest" description="Disordered" evidence="12">
    <location>
        <begin position="846"/>
        <end position="1067"/>
    </location>
</feature>
<evidence type="ECO:0000256" key="1">
    <source>
        <dbReference type="ARBA" id="ARBA00000085"/>
    </source>
</evidence>
<gene>
    <name evidence="17" type="ORF">E2C04_08560</name>
    <name evidence="16" type="ORF">GCM10007231_27170</name>
</gene>
<evidence type="ECO:0000313" key="16">
    <source>
        <dbReference type="EMBL" id="GGD26305.1"/>
    </source>
</evidence>
<sequence>MATNKNGVSSSSSETSDVEDVKSRAGWRVSGWKLRNKIALALAFPMVAASWFAVDKSVEAWIVAEEYRATAGQIRVLGPTIDYLYAAESATVVARSESASNSPARTEAVEKVRQAAEKLEAQIDDEALTQNQKAQLEGLVALSDQLRDGRAYVTLLQSLSQVRQLHNGVSDFYQSIVNGQNAPEPVLQQIGYVMEGRLAFTMQQLQVAYQGNRITNSSDVFSALGVEDAAISQLARARNDAPDVLDLRSLNASRFDTVEKGTGELAYEEALEVYDSLSEQVLTESEEALDENAAEAGSQAVLNIVILAASLLATLLLAWIIARLMTRPVLTVRDSAREVASTKLPQAVATIRAGGDPGAIDRIPVHTNEEMGQLARAVDELHQTAVDLAQGEAQLRTQVGEMFVTLSRRNTSLINQQLGLIEELERDEQDPRRLESLFRLDHLAARQRRTAESLVILSDAPVRQRDAHSLSLNDALQAATAGVQEYQRVEMRGASSEQLVGAVANDVVHLLTELIDNALSFSPPTEPVHVSTTSAVGQTVISVSDGGLGLPEDVLQQLNGMLRSDVGITPDAARRMGLFVVSRLAHRHDLDVKLSKNGRGGVTATVGIPDSLLVGGSKPETVVTAPPPIDVPSTIDVPAQASAPVITPTVAPVIEPVVEPVLEEPAAPAAKASTPDPLNDPLPAPLGDPLTDPLPQRTPSAPEPTPAPVAKAPEIVAPEVVVEPEEDRQVEQINAAISAVTGLPKRRPGATVPGRQAAVAPAGGSLFGGAAEAPEAVEEPAPVEEVVPEPVALVEAPAPAPEVAPEPDPNVSMFARTAGDDGASGGKAESGALGMFSLREARAARAAAAGKHADPVAEEKTPTQDEAPAAVAPAAPAISPEDPLGLDAPKAAPVVEASQPEVHAETQTETQAASAPQALPAESAELVVDEASEPEAPAAEPAAANGTNGALPTRTPGTNGIVPPATQAPASGWLGNGPQTSWGTSADAGWQAAHRANESEAVPTATSGLPQRQPGRRLVPGSVAPTRTAPARDPEAIRKRLAAHAAGVSRGRSASATTTNTQKEGPA</sequence>
<dbReference type="Gene3D" id="3.30.565.10">
    <property type="entry name" value="Histidine kinase-like ATPase, C-terminal domain"/>
    <property type="match status" value="1"/>
</dbReference>
<dbReference type="InterPro" id="IPR050980">
    <property type="entry name" value="2C_sensor_his_kinase"/>
</dbReference>
<evidence type="ECO:0000313" key="19">
    <source>
        <dbReference type="Proteomes" id="UP000630594"/>
    </source>
</evidence>
<feature type="compositionally biased region" description="Low complexity" evidence="12">
    <location>
        <begin position="666"/>
        <end position="677"/>
    </location>
</feature>
<feature type="compositionally biased region" description="Low complexity" evidence="12">
    <location>
        <begin position="934"/>
        <end position="944"/>
    </location>
</feature>
<reference evidence="16" key="5">
    <citation type="submission" date="2024-05" db="EMBL/GenBank/DDBJ databases">
        <authorList>
            <person name="Sun Q."/>
            <person name="Sedlacek I."/>
        </authorList>
    </citation>
    <scope>NUCLEOTIDE SEQUENCE</scope>
    <source>
        <strain evidence="16">CCM 7403</strain>
    </source>
</reference>
<dbReference type="GO" id="GO:0005524">
    <property type="term" value="F:ATP binding"/>
    <property type="evidence" value="ECO:0007669"/>
    <property type="project" value="UniProtKB-KW"/>
</dbReference>